<dbReference type="Proteomes" id="UP000032668">
    <property type="component" value="Unassembled WGS sequence"/>
</dbReference>
<dbReference type="STRING" id="1120923.SAMN02746095_03844"/>
<proteinExistence type="predicted"/>
<dbReference type="RefSeq" id="WP_048878781.1">
    <property type="nucleotide sequence ID" value="NZ_BANC01000045.1"/>
</dbReference>
<evidence type="ECO:0000256" key="1">
    <source>
        <dbReference type="SAM" id="MobiDB-lite"/>
    </source>
</evidence>
<name>A0A0D6PHQ2_9PROT</name>
<accession>A0A0D6PHQ2</accession>
<keyword evidence="2" id="KW-1133">Transmembrane helix</keyword>
<feature type="transmembrane region" description="Helical" evidence="2">
    <location>
        <begin position="128"/>
        <end position="148"/>
    </location>
</feature>
<protein>
    <submittedName>
        <fullName evidence="3">Uncharacterized protein</fullName>
    </submittedName>
</protein>
<evidence type="ECO:0000313" key="4">
    <source>
        <dbReference type="Proteomes" id="UP000032668"/>
    </source>
</evidence>
<comment type="caution">
    <text evidence="3">The sequence shown here is derived from an EMBL/GenBank/DDBJ whole genome shotgun (WGS) entry which is preliminary data.</text>
</comment>
<sequence length="198" mass="22173">MNEEYEIELPGDAVPDDIETYLERIPEMAIRVRIDQANTSFSKYNFFTWSSNRVSVLPPDQREKINDLLNTADYVDFSCMSPQLKQILWKGVRFYYGLSEQEFPFPESLKGKLFSVSSRKTRASLRSAGIIVVIVFAFFSGALIGNTVGKIQSRPDSSFPSEAVLPEQAQMSTPAATAKSVTAESIPKFITKASQSQH</sequence>
<feature type="region of interest" description="Disordered" evidence="1">
    <location>
        <begin position="154"/>
        <end position="177"/>
    </location>
</feature>
<evidence type="ECO:0000313" key="3">
    <source>
        <dbReference type="EMBL" id="GAN80364.1"/>
    </source>
</evidence>
<keyword evidence="2" id="KW-0472">Membrane</keyword>
<reference evidence="3 4" key="1">
    <citation type="submission" date="2012-11" db="EMBL/GenBank/DDBJ databases">
        <title>Whole genome sequence of Acidocella aminolytica 101 = DSM 11237.</title>
        <authorList>
            <person name="Azuma Y."/>
            <person name="Higashiura N."/>
            <person name="Hirakawa H."/>
            <person name="Matsushita K."/>
        </authorList>
    </citation>
    <scope>NUCLEOTIDE SEQUENCE [LARGE SCALE GENOMIC DNA]</scope>
    <source>
        <strain evidence="4">101 / DSM 11237</strain>
    </source>
</reference>
<organism evidence="3 4">
    <name type="scientific">Acidocella aminolytica 101 = DSM 11237</name>
    <dbReference type="NCBI Taxonomy" id="1120923"/>
    <lineage>
        <taxon>Bacteria</taxon>
        <taxon>Pseudomonadati</taxon>
        <taxon>Pseudomonadota</taxon>
        <taxon>Alphaproteobacteria</taxon>
        <taxon>Acetobacterales</taxon>
        <taxon>Acidocellaceae</taxon>
        <taxon>Acidocella</taxon>
    </lineage>
</organism>
<dbReference type="AlphaFoldDB" id="A0A0D6PHQ2"/>
<keyword evidence="2" id="KW-0812">Transmembrane</keyword>
<keyword evidence="4" id="KW-1185">Reference proteome</keyword>
<evidence type="ECO:0000256" key="2">
    <source>
        <dbReference type="SAM" id="Phobius"/>
    </source>
</evidence>
<dbReference type="EMBL" id="BANC01000045">
    <property type="protein sequence ID" value="GAN80364.1"/>
    <property type="molecule type" value="Genomic_DNA"/>
</dbReference>
<gene>
    <name evidence="3" type="ORF">Aam_046_005</name>
</gene>